<reference evidence="2" key="1">
    <citation type="submission" date="2022-04" db="EMBL/GenBank/DDBJ databases">
        <title>Roseibium sp. CAU 1639 isolated from mud.</title>
        <authorList>
            <person name="Kim W."/>
        </authorList>
    </citation>
    <scope>NUCLEOTIDE SEQUENCE</scope>
    <source>
        <strain evidence="2">CAU 1639</strain>
    </source>
</reference>
<feature type="transmembrane region" description="Helical" evidence="1">
    <location>
        <begin position="129"/>
        <end position="152"/>
    </location>
</feature>
<evidence type="ECO:0008006" key="4">
    <source>
        <dbReference type="Google" id="ProtNLM"/>
    </source>
</evidence>
<feature type="transmembrane region" description="Helical" evidence="1">
    <location>
        <begin position="164"/>
        <end position="182"/>
    </location>
</feature>
<keyword evidence="1" id="KW-0472">Membrane</keyword>
<accession>A0ABT0GUK0</accession>
<proteinExistence type="predicted"/>
<protein>
    <recommendedName>
        <fullName evidence="4">Cadmium resistance transporter (Or sequestration) family protein</fullName>
    </recommendedName>
</protein>
<sequence length="189" mass="19756">MAELALSGSVTLAYVLTNIDGLMVFVALSASGKWKQTSLSFLIAQATVIVAAFATGAFASGLPVHLVGWLGLAPIVLGLYQLRREFSETSGSSPGTNENPLGAAVVFVALSTDTLVLLAAFFADSRETFDHLVLIGALLAVCILLASGSLLSRSLGFSEEAMRKLQRLTPFVMIAAGVYILMDTGTDAL</sequence>
<feature type="transmembrane region" description="Helical" evidence="1">
    <location>
        <begin position="101"/>
        <end position="123"/>
    </location>
</feature>
<keyword evidence="3" id="KW-1185">Reference proteome</keyword>
<dbReference type="EMBL" id="JALNMJ010000007">
    <property type="protein sequence ID" value="MCK7612971.1"/>
    <property type="molecule type" value="Genomic_DNA"/>
</dbReference>
<name>A0ABT0GUK0_9HYPH</name>
<feature type="transmembrane region" description="Helical" evidence="1">
    <location>
        <begin position="64"/>
        <end position="80"/>
    </location>
</feature>
<feature type="transmembrane region" description="Helical" evidence="1">
    <location>
        <begin position="12"/>
        <end position="32"/>
    </location>
</feature>
<keyword evidence="1" id="KW-0812">Transmembrane</keyword>
<keyword evidence="1" id="KW-1133">Transmembrane helix</keyword>
<evidence type="ECO:0000313" key="2">
    <source>
        <dbReference type="EMBL" id="MCK7612971.1"/>
    </source>
</evidence>
<evidence type="ECO:0000313" key="3">
    <source>
        <dbReference type="Proteomes" id="UP001431221"/>
    </source>
</evidence>
<gene>
    <name evidence="2" type="ORF">M0H32_12415</name>
</gene>
<feature type="transmembrane region" description="Helical" evidence="1">
    <location>
        <begin position="39"/>
        <end position="58"/>
    </location>
</feature>
<dbReference type="Proteomes" id="UP001431221">
    <property type="component" value="Unassembled WGS sequence"/>
</dbReference>
<comment type="caution">
    <text evidence="2">The sequence shown here is derived from an EMBL/GenBank/DDBJ whole genome shotgun (WGS) entry which is preliminary data.</text>
</comment>
<dbReference type="RefSeq" id="WP_248154373.1">
    <property type="nucleotide sequence ID" value="NZ_JALNMJ010000007.1"/>
</dbReference>
<organism evidence="2 3">
    <name type="scientific">Roseibium sediminicola</name>
    <dbReference type="NCBI Taxonomy" id="2933272"/>
    <lineage>
        <taxon>Bacteria</taxon>
        <taxon>Pseudomonadati</taxon>
        <taxon>Pseudomonadota</taxon>
        <taxon>Alphaproteobacteria</taxon>
        <taxon>Hyphomicrobiales</taxon>
        <taxon>Stappiaceae</taxon>
        <taxon>Roseibium</taxon>
    </lineage>
</organism>
<evidence type="ECO:0000256" key="1">
    <source>
        <dbReference type="SAM" id="Phobius"/>
    </source>
</evidence>